<name>A0AAD4X7F4_9MAGN</name>
<keyword evidence="1" id="KW-0472">Membrane</keyword>
<sequence length="110" mass="12096">MEKVAEDRVYEVLKAASVLLLLGSGAFLSVLVFAIVGSDDPVPQHSSVVLIRVFAASLFCNWVGLYCLNPSTRHENLLFKKFILIISTTSSSFFMVLGCRLCISFTAQHP</sequence>
<organism evidence="2 3">
    <name type="scientific">Papaver atlanticum</name>
    <dbReference type="NCBI Taxonomy" id="357466"/>
    <lineage>
        <taxon>Eukaryota</taxon>
        <taxon>Viridiplantae</taxon>
        <taxon>Streptophyta</taxon>
        <taxon>Embryophyta</taxon>
        <taxon>Tracheophyta</taxon>
        <taxon>Spermatophyta</taxon>
        <taxon>Magnoliopsida</taxon>
        <taxon>Ranunculales</taxon>
        <taxon>Papaveraceae</taxon>
        <taxon>Papaveroideae</taxon>
        <taxon>Papaver</taxon>
    </lineage>
</organism>
<evidence type="ECO:0000313" key="3">
    <source>
        <dbReference type="Proteomes" id="UP001202328"/>
    </source>
</evidence>
<keyword evidence="1" id="KW-1133">Transmembrane helix</keyword>
<evidence type="ECO:0008006" key="4">
    <source>
        <dbReference type="Google" id="ProtNLM"/>
    </source>
</evidence>
<evidence type="ECO:0000313" key="2">
    <source>
        <dbReference type="EMBL" id="KAI3858948.1"/>
    </source>
</evidence>
<evidence type="ECO:0000256" key="1">
    <source>
        <dbReference type="SAM" id="Phobius"/>
    </source>
</evidence>
<dbReference type="EMBL" id="JAJJMB010014681">
    <property type="protein sequence ID" value="KAI3858948.1"/>
    <property type="molecule type" value="Genomic_DNA"/>
</dbReference>
<dbReference type="Proteomes" id="UP001202328">
    <property type="component" value="Unassembled WGS sequence"/>
</dbReference>
<protein>
    <recommendedName>
        <fullName evidence="4">Transmembrane protein</fullName>
    </recommendedName>
</protein>
<reference evidence="2" key="1">
    <citation type="submission" date="2022-04" db="EMBL/GenBank/DDBJ databases">
        <title>A functionally conserved STORR gene fusion in Papaver species that diverged 16.8 million years ago.</title>
        <authorList>
            <person name="Catania T."/>
        </authorList>
    </citation>
    <scope>NUCLEOTIDE SEQUENCE</scope>
    <source>
        <strain evidence="2">S-188037</strain>
    </source>
</reference>
<keyword evidence="3" id="KW-1185">Reference proteome</keyword>
<proteinExistence type="predicted"/>
<accession>A0AAD4X7F4</accession>
<feature type="transmembrane region" description="Helical" evidence="1">
    <location>
        <begin position="49"/>
        <end position="70"/>
    </location>
</feature>
<comment type="caution">
    <text evidence="2">The sequence shown here is derived from an EMBL/GenBank/DDBJ whole genome shotgun (WGS) entry which is preliminary data.</text>
</comment>
<keyword evidence="1" id="KW-0812">Transmembrane</keyword>
<gene>
    <name evidence="2" type="ORF">MKW98_028681</name>
</gene>
<feature type="transmembrane region" description="Helical" evidence="1">
    <location>
        <begin position="82"/>
        <end position="107"/>
    </location>
</feature>
<feature type="transmembrane region" description="Helical" evidence="1">
    <location>
        <begin position="12"/>
        <end position="37"/>
    </location>
</feature>
<dbReference type="AlphaFoldDB" id="A0AAD4X7F4"/>